<proteinExistence type="predicted"/>
<dbReference type="VEuPathDB" id="TriTrypDB:TCDM_00318"/>
<evidence type="ECO:0000256" key="1">
    <source>
        <dbReference type="SAM" id="Phobius"/>
    </source>
</evidence>
<keyword evidence="1" id="KW-1133">Transmembrane helix</keyword>
<protein>
    <submittedName>
        <fullName evidence="2">Uncharacterized protein</fullName>
    </submittedName>
</protein>
<organism evidence="2 3">
    <name type="scientific">Trypanosoma cruzi Dm28c</name>
    <dbReference type="NCBI Taxonomy" id="1416333"/>
    <lineage>
        <taxon>Eukaryota</taxon>
        <taxon>Discoba</taxon>
        <taxon>Euglenozoa</taxon>
        <taxon>Kinetoplastea</taxon>
        <taxon>Metakinetoplastina</taxon>
        <taxon>Trypanosomatida</taxon>
        <taxon>Trypanosomatidae</taxon>
        <taxon>Trypanosoma</taxon>
        <taxon>Schizotrypanum</taxon>
    </lineage>
</organism>
<keyword evidence="1" id="KW-0472">Membrane</keyword>
<feature type="transmembrane region" description="Helical" evidence="1">
    <location>
        <begin position="76"/>
        <end position="98"/>
    </location>
</feature>
<accession>V5C247</accession>
<comment type="caution">
    <text evidence="2">The sequence shown here is derived from an EMBL/GenBank/DDBJ whole genome shotgun (WGS) entry which is preliminary data.</text>
</comment>
<dbReference type="EMBL" id="AYLP01000002">
    <property type="protein sequence ID" value="ESS70883.1"/>
    <property type="molecule type" value="Genomic_DNA"/>
</dbReference>
<feature type="transmembrane region" description="Helical" evidence="1">
    <location>
        <begin position="104"/>
        <end position="122"/>
    </location>
</feature>
<dbReference type="Proteomes" id="UP000017861">
    <property type="component" value="Unassembled WGS sequence"/>
</dbReference>
<reference evidence="2 3" key="1">
    <citation type="journal article" date="2014" name="Genome Announc.">
        <title>Trypanosoma cruzi Clone Dm28c Draft Genome Sequence.</title>
        <authorList>
            <person name="Grisard E.C."/>
            <person name="Teixeira S.M."/>
            <person name="de Almeida L.G."/>
            <person name="Stoco P.H."/>
            <person name="Gerber A.L."/>
            <person name="Talavera-Lopez C."/>
            <person name="Lima O.C."/>
            <person name="Andersson B."/>
            <person name="de Vasconcelos A.T."/>
        </authorList>
    </citation>
    <scope>NUCLEOTIDE SEQUENCE [LARGE SCALE GENOMIC DNA]</scope>
    <source>
        <strain evidence="2 3">Dm28c</strain>
    </source>
</reference>
<evidence type="ECO:0000313" key="2">
    <source>
        <dbReference type="EMBL" id="ESS70883.1"/>
    </source>
</evidence>
<feature type="transmembrane region" description="Helical" evidence="1">
    <location>
        <begin position="134"/>
        <end position="156"/>
    </location>
</feature>
<evidence type="ECO:0000313" key="3">
    <source>
        <dbReference type="Proteomes" id="UP000017861"/>
    </source>
</evidence>
<name>V5C247_TRYCR</name>
<keyword evidence="1" id="KW-0812">Transmembrane</keyword>
<feature type="transmembrane region" description="Helical" evidence="1">
    <location>
        <begin position="36"/>
        <end position="55"/>
    </location>
</feature>
<sequence>MKRRKDEGGLSLHACFCVCVCVCLIFFSFFSSFCAFMSLLFVVFLLTCGLMVRGGGRRIFAPGHRIAFVRGTGLRVVAFLFFPFFFYVCVFLFCFVFFLPVVVFYFSFFLSCWQFFPFFYSYRLTGTASLLRPAFFFFCLNFCARVFFCFCSRTVVEVPWIFV</sequence>
<feature type="transmembrane region" description="Helical" evidence="1">
    <location>
        <begin position="12"/>
        <end position="30"/>
    </location>
</feature>
<dbReference type="AlphaFoldDB" id="V5C247"/>
<gene>
    <name evidence="2" type="ORF">TCDM_00318</name>
</gene>